<dbReference type="InterPro" id="IPR031606">
    <property type="entry name" value="Kch1/2"/>
</dbReference>
<protein>
    <recommendedName>
        <fullName evidence="5">Vacuolar membrane protein</fullName>
    </recommendedName>
</protein>
<evidence type="ECO:0000313" key="3">
    <source>
        <dbReference type="EMBL" id="PUU82588.1"/>
    </source>
</evidence>
<dbReference type="PANTHER" id="PTHR36424:SF1">
    <property type="entry name" value="LOW AFFINITY K(+) TRANSPORTER 1-RELATED"/>
    <property type="match status" value="1"/>
</dbReference>
<organism evidence="3 4">
    <name type="scientific">Tuber borchii</name>
    <name type="common">White truffle</name>
    <dbReference type="NCBI Taxonomy" id="42251"/>
    <lineage>
        <taxon>Eukaryota</taxon>
        <taxon>Fungi</taxon>
        <taxon>Dikarya</taxon>
        <taxon>Ascomycota</taxon>
        <taxon>Pezizomycotina</taxon>
        <taxon>Pezizomycetes</taxon>
        <taxon>Pezizales</taxon>
        <taxon>Tuberaceae</taxon>
        <taxon>Tuber</taxon>
    </lineage>
</organism>
<name>A0A2T7A4G0_TUBBO</name>
<dbReference type="Pfam" id="PF16944">
    <property type="entry name" value="KCH"/>
    <property type="match status" value="1"/>
</dbReference>
<feature type="transmembrane region" description="Helical" evidence="2">
    <location>
        <begin position="37"/>
        <end position="64"/>
    </location>
</feature>
<dbReference type="GO" id="GO:0005886">
    <property type="term" value="C:plasma membrane"/>
    <property type="evidence" value="ECO:0007669"/>
    <property type="project" value="InterPro"/>
</dbReference>
<feature type="region of interest" description="Disordered" evidence="1">
    <location>
        <begin position="346"/>
        <end position="423"/>
    </location>
</feature>
<keyword evidence="2" id="KW-0472">Membrane</keyword>
<dbReference type="Proteomes" id="UP000244722">
    <property type="component" value="Unassembled WGS sequence"/>
</dbReference>
<reference evidence="3 4" key="1">
    <citation type="submission" date="2017-04" db="EMBL/GenBank/DDBJ databases">
        <title>Draft genome sequence of Tuber borchii Vittad., a whitish edible truffle.</title>
        <authorList>
            <consortium name="DOE Joint Genome Institute"/>
            <person name="Murat C."/>
            <person name="Kuo A."/>
            <person name="Barry K.W."/>
            <person name="Clum A."/>
            <person name="Dockter R.B."/>
            <person name="Fauchery L."/>
            <person name="Iotti M."/>
            <person name="Kohler A."/>
            <person name="Labutti K."/>
            <person name="Lindquist E.A."/>
            <person name="Lipzen A."/>
            <person name="Ohm R.A."/>
            <person name="Wang M."/>
            <person name="Grigoriev I.V."/>
            <person name="Zambonelli A."/>
            <person name="Martin F.M."/>
        </authorList>
    </citation>
    <scope>NUCLEOTIDE SEQUENCE [LARGE SCALE GENOMIC DNA]</scope>
    <source>
        <strain evidence="3 4">Tbo3840</strain>
    </source>
</reference>
<dbReference type="GO" id="GO:0015079">
    <property type="term" value="F:potassium ion transmembrane transporter activity"/>
    <property type="evidence" value="ECO:0007669"/>
    <property type="project" value="InterPro"/>
</dbReference>
<keyword evidence="4" id="KW-1185">Reference proteome</keyword>
<gene>
    <name evidence="3" type="ORF">B9Z19DRAFT_1120480</name>
</gene>
<dbReference type="STRING" id="42251.A0A2T7A4G0"/>
<keyword evidence="2" id="KW-0812">Transmembrane</keyword>
<proteinExistence type="predicted"/>
<dbReference type="EMBL" id="NESQ01000025">
    <property type="protein sequence ID" value="PUU82588.1"/>
    <property type="molecule type" value="Genomic_DNA"/>
</dbReference>
<feature type="compositionally biased region" description="Polar residues" evidence="1">
    <location>
        <begin position="346"/>
        <end position="360"/>
    </location>
</feature>
<feature type="transmembrane region" description="Helical" evidence="2">
    <location>
        <begin position="76"/>
        <end position="98"/>
    </location>
</feature>
<accession>A0A2T7A4G0</accession>
<dbReference type="OrthoDB" id="2128042at2759"/>
<comment type="caution">
    <text evidence="3">The sequence shown here is derived from an EMBL/GenBank/DDBJ whole genome shotgun (WGS) entry which is preliminary data.</text>
</comment>
<sequence length="438" mass="50065">MGCFGSLRRQKDVSPEHKFEYINLQDFKKASFSTRMAYVWVYLSVLIAVLCIMADTYTAIILLVFNRWSSQIKPIIPFNVARIIFAVCIGLSYTLYVIEWWHAAGVIRRGGVADAYMDSIALRWHSIRGGRGKEDTGWKRFLVFAMLMEKRGRRDYVALFTYFSFKGWARVLFAEGPRVVVNTLTLVSVIRADLIPDHEVEALSAIGRFFENVGHLYDHNQVQALILGTMTFTTIFWLFTIIQLTIACIMYLCYLIRVIEESSLKDYCRKRVDKRMTKIVLENHRQGLGKEDLRQPTLPAMLQQNSGMGNTRNSFTKTPTLNCQPIIPDVWRGQSPHRLNRAETATTIASSTYSQSSTLPPSHVDRYPHYPPPRPQHSTHSSYDSVAALTSAPVESPYSDPAYPSPTHHFPRGRSPISPRDQQQLALSYQTLVYPARR</sequence>
<dbReference type="AlphaFoldDB" id="A0A2T7A4G0"/>
<evidence type="ECO:0000256" key="2">
    <source>
        <dbReference type="SAM" id="Phobius"/>
    </source>
</evidence>
<feature type="transmembrane region" description="Helical" evidence="2">
    <location>
        <begin position="235"/>
        <end position="256"/>
    </location>
</feature>
<evidence type="ECO:0000313" key="4">
    <source>
        <dbReference type="Proteomes" id="UP000244722"/>
    </source>
</evidence>
<keyword evidence="2" id="KW-1133">Transmembrane helix</keyword>
<dbReference type="PANTHER" id="PTHR36424">
    <property type="entry name" value="PHEROMONE-REGULATED MEMBRANE PROTEIN 6"/>
    <property type="match status" value="1"/>
</dbReference>
<evidence type="ECO:0000256" key="1">
    <source>
        <dbReference type="SAM" id="MobiDB-lite"/>
    </source>
</evidence>
<feature type="transmembrane region" description="Helical" evidence="2">
    <location>
        <begin position="156"/>
        <end position="173"/>
    </location>
</feature>
<evidence type="ECO:0008006" key="5">
    <source>
        <dbReference type="Google" id="ProtNLM"/>
    </source>
</evidence>